<reference evidence="3 4" key="1">
    <citation type="journal article" date="2018" name="G3 (Bethesda)">
        <title>Phylogenetic and Phylogenomic Definition of Rhizopus Species.</title>
        <authorList>
            <person name="Gryganskyi A.P."/>
            <person name="Golan J."/>
            <person name="Dolatabadi S."/>
            <person name="Mondo S."/>
            <person name="Robb S."/>
            <person name="Idnurm A."/>
            <person name="Muszewska A."/>
            <person name="Steczkiewicz K."/>
            <person name="Masonjones S."/>
            <person name="Liao H.L."/>
            <person name="Gajdeczka M.T."/>
            <person name="Anike F."/>
            <person name="Vuek A."/>
            <person name="Anishchenko I.M."/>
            <person name="Voigt K."/>
            <person name="de Hoog G.S."/>
            <person name="Smith M.E."/>
            <person name="Heitman J."/>
            <person name="Vilgalys R."/>
            <person name="Stajich J.E."/>
        </authorList>
    </citation>
    <scope>NUCLEOTIDE SEQUENCE [LARGE SCALE GENOMIC DNA]</scope>
    <source>
        <strain evidence="3 4">CBS 357.93</strain>
    </source>
</reference>
<feature type="compositionally biased region" description="Low complexity" evidence="2">
    <location>
        <begin position="90"/>
        <end position="102"/>
    </location>
</feature>
<proteinExistence type="predicted"/>
<keyword evidence="4" id="KW-1185">Reference proteome</keyword>
<feature type="compositionally biased region" description="Polar residues" evidence="2">
    <location>
        <begin position="112"/>
        <end position="123"/>
    </location>
</feature>
<dbReference type="Proteomes" id="UP000252139">
    <property type="component" value="Unassembled WGS sequence"/>
</dbReference>
<sequence length="443" mass="50889">MASSPRFWQKLGLSKQSKASDKKDRLLFTSSMIEDEKQLKHSSTLRHIASSASIRISSPQLKRMTSQFQLAEPVSTTKPVDQATMDNKRSSIPVVQSISPPQRKSLERTGTRLKQSKSNQSIRSESTTTSAGSAKSKTSRLRQPSPARLRLSKSASSASLNNKKSLPKMSDQANNKCCCDHQGLLDTIKSLEESLEKERAFSRSLQGQKEAIAKDLDYFCALSDEITEERDRIKANYDKEKLENERLREALEDLQQVYFTFIIYNKAHRPILENMKQQVTEEHYAYYSNLQYKNEEISKLKNELKLAQRQIQVLRKTMEHMLKVDEQDLDDGETKRKSFYDTATTMNVDLLLHNHPDHRSSTSDSSLSSTKPPSPTAYFEEDSEDEPRESFLNEDRYLVKKRSSDLPKRLLRSQRRKNELEEMLGEVDSQLNKVKLRRPSTGN</sequence>
<dbReference type="EMBL" id="PJQL01000471">
    <property type="protein sequence ID" value="RCH95400.1"/>
    <property type="molecule type" value="Genomic_DNA"/>
</dbReference>
<organism evidence="3 4">
    <name type="scientific">Rhizopus azygosporus</name>
    <name type="common">Rhizopus microsporus var. azygosporus</name>
    <dbReference type="NCBI Taxonomy" id="86630"/>
    <lineage>
        <taxon>Eukaryota</taxon>
        <taxon>Fungi</taxon>
        <taxon>Fungi incertae sedis</taxon>
        <taxon>Mucoromycota</taxon>
        <taxon>Mucoromycotina</taxon>
        <taxon>Mucoromycetes</taxon>
        <taxon>Mucorales</taxon>
        <taxon>Mucorineae</taxon>
        <taxon>Rhizopodaceae</taxon>
        <taxon>Rhizopus</taxon>
    </lineage>
</organism>
<accession>A0A367JZQ5</accession>
<feature type="region of interest" description="Disordered" evidence="2">
    <location>
        <begin position="67"/>
        <end position="170"/>
    </location>
</feature>
<dbReference type="AlphaFoldDB" id="A0A367JZQ5"/>
<keyword evidence="1" id="KW-0175">Coiled coil</keyword>
<evidence type="ECO:0000256" key="2">
    <source>
        <dbReference type="SAM" id="MobiDB-lite"/>
    </source>
</evidence>
<dbReference type="STRING" id="86630.A0A367JZQ5"/>
<gene>
    <name evidence="3" type="ORF">CU097_010671</name>
</gene>
<feature type="coiled-coil region" evidence="1">
    <location>
        <begin position="290"/>
        <end position="317"/>
    </location>
</feature>
<evidence type="ECO:0000256" key="1">
    <source>
        <dbReference type="SAM" id="Coils"/>
    </source>
</evidence>
<dbReference type="OrthoDB" id="2258642at2759"/>
<feature type="region of interest" description="Disordered" evidence="2">
    <location>
        <begin position="1"/>
        <end position="22"/>
    </location>
</feature>
<evidence type="ECO:0000313" key="4">
    <source>
        <dbReference type="Proteomes" id="UP000252139"/>
    </source>
</evidence>
<feature type="coiled-coil region" evidence="1">
    <location>
        <begin position="223"/>
        <end position="257"/>
    </location>
</feature>
<feature type="region of interest" description="Disordered" evidence="2">
    <location>
        <begin position="354"/>
        <end position="395"/>
    </location>
</feature>
<name>A0A367JZQ5_RHIAZ</name>
<comment type="caution">
    <text evidence="3">The sequence shown here is derived from an EMBL/GenBank/DDBJ whole genome shotgun (WGS) entry which is preliminary data.</text>
</comment>
<feature type="compositionally biased region" description="Low complexity" evidence="2">
    <location>
        <begin position="124"/>
        <end position="136"/>
    </location>
</feature>
<evidence type="ECO:0000313" key="3">
    <source>
        <dbReference type="EMBL" id="RCH95400.1"/>
    </source>
</evidence>
<feature type="compositionally biased region" description="Low complexity" evidence="2">
    <location>
        <begin position="362"/>
        <end position="371"/>
    </location>
</feature>
<protein>
    <submittedName>
        <fullName evidence="3">Uncharacterized protein</fullName>
    </submittedName>
</protein>
<feature type="compositionally biased region" description="Polar residues" evidence="2">
    <location>
        <begin position="67"/>
        <end position="79"/>
    </location>
</feature>
<feature type="compositionally biased region" description="Low complexity" evidence="2">
    <location>
        <begin position="145"/>
        <end position="168"/>
    </location>
</feature>